<feature type="region of interest" description="Disordered" evidence="4">
    <location>
        <begin position="40"/>
        <end position="167"/>
    </location>
</feature>
<dbReference type="GO" id="GO:0005769">
    <property type="term" value="C:early endosome"/>
    <property type="evidence" value="ECO:0007669"/>
    <property type="project" value="TreeGrafter"/>
</dbReference>
<dbReference type="GO" id="GO:1903566">
    <property type="term" value="P:positive regulation of protein localization to cilium"/>
    <property type="evidence" value="ECO:0007669"/>
    <property type="project" value="TreeGrafter"/>
</dbReference>
<reference evidence="5" key="3">
    <citation type="submission" date="2025-09" db="UniProtKB">
        <authorList>
            <consortium name="Ensembl"/>
        </authorList>
    </citation>
    <scope>IDENTIFICATION</scope>
</reference>
<dbReference type="GO" id="GO:0032465">
    <property type="term" value="P:regulation of cytokinesis"/>
    <property type="evidence" value="ECO:0007669"/>
    <property type="project" value="TreeGrafter"/>
</dbReference>
<dbReference type="Ensembl" id="ENSOABT00000070255.1">
    <property type="protein sequence ID" value="ENSOABP00000073630.1"/>
    <property type="gene ID" value="ENSOABG00000001295.2"/>
</dbReference>
<evidence type="ECO:0000256" key="2">
    <source>
        <dbReference type="ARBA" id="ARBA00016007"/>
    </source>
</evidence>
<keyword evidence="6" id="KW-1185">Reference proteome</keyword>
<dbReference type="PANTHER" id="PTHR31259:SF3">
    <property type="entry name" value="ENDOSOME-ASSOCIATED-TRAFFICKING REGULATOR 1"/>
    <property type="match status" value="1"/>
</dbReference>
<dbReference type="GO" id="GO:0045724">
    <property type="term" value="P:positive regulation of cilium assembly"/>
    <property type="evidence" value="ECO:0007669"/>
    <property type="project" value="TreeGrafter"/>
</dbReference>
<keyword evidence="3" id="KW-0175">Coiled coil</keyword>
<dbReference type="GO" id="GO:0005813">
    <property type="term" value="C:centrosome"/>
    <property type="evidence" value="ECO:0007669"/>
    <property type="project" value="TreeGrafter"/>
</dbReference>
<proteinExistence type="inferred from homology"/>
<dbReference type="GO" id="GO:0030496">
    <property type="term" value="C:midbody"/>
    <property type="evidence" value="ECO:0007669"/>
    <property type="project" value="TreeGrafter"/>
</dbReference>
<organism evidence="5 6">
    <name type="scientific">Oreochromis aureus</name>
    <name type="common">Israeli tilapia</name>
    <name type="synonym">Chromis aureus</name>
    <dbReference type="NCBI Taxonomy" id="47969"/>
    <lineage>
        <taxon>Eukaryota</taxon>
        <taxon>Metazoa</taxon>
        <taxon>Chordata</taxon>
        <taxon>Craniata</taxon>
        <taxon>Vertebrata</taxon>
        <taxon>Euteleostomi</taxon>
        <taxon>Actinopterygii</taxon>
        <taxon>Neopterygii</taxon>
        <taxon>Teleostei</taxon>
        <taxon>Neoteleostei</taxon>
        <taxon>Acanthomorphata</taxon>
        <taxon>Ovalentaria</taxon>
        <taxon>Cichlomorphae</taxon>
        <taxon>Cichliformes</taxon>
        <taxon>Cichlidae</taxon>
        <taxon>African cichlids</taxon>
        <taxon>Pseudocrenilabrinae</taxon>
        <taxon>Oreochromini</taxon>
        <taxon>Oreochromis</taxon>
    </lineage>
</organism>
<dbReference type="AlphaFoldDB" id="A0AAZ1Y1E7"/>
<dbReference type="Proteomes" id="UP000472276">
    <property type="component" value="Unassembled WGS sequence"/>
</dbReference>
<evidence type="ECO:0000256" key="4">
    <source>
        <dbReference type="SAM" id="MobiDB-lite"/>
    </source>
</evidence>
<name>A0AAZ1Y1E7_OREAU</name>
<feature type="compositionally biased region" description="Basic and acidic residues" evidence="4">
    <location>
        <begin position="114"/>
        <end position="124"/>
    </location>
</feature>
<evidence type="ECO:0000256" key="3">
    <source>
        <dbReference type="ARBA" id="ARBA00023054"/>
    </source>
</evidence>
<feature type="compositionally biased region" description="Basic and acidic residues" evidence="4">
    <location>
        <begin position="40"/>
        <end position="69"/>
    </location>
</feature>
<sequence>MSKQRGSKTLIITDDEEVKEVKEVKEEAEELNPFSFREFLRWKSQDPDPEQARTEIRSESWDSVDHEGYTRPAAHSLCLSHQEEEEEEWGRSFQSGVDSTSSLCTEEEEEEEETRFSSKPEEAAGRGAGGGGENYEGDDETSMAESATSCRRRSTRSSQTQQLKEENAALRRTVRELQRRAEVNERRASQLSEELLQRRRQEEKEAQDLESMVHSVEQNLHLMTRRAVKAENAVSKLKAELQQLQVRWRMNHRLSIICWLCVSACVCVCVFEAEVDSLRAENSGLKSAESQVVMTMRQNAQVASDYLNKMASHAHSSIRQLLGEAETLRLVSQLLQSIDKISSLNSES</sequence>
<dbReference type="PANTHER" id="PTHR31259">
    <property type="entry name" value="ENDOSOME-ASSOCIATED TRAFFICKING REGULATOR 1"/>
    <property type="match status" value="1"/>
</dbReference>
<dbReference type="GO" id="GO:0036064">
    <property type="term" value="C:ciliary basal body"/>
    <property type="evidence" value="ECO:0007669"/>
    <property type="project" value="TreeGrafter"/>
</dbReference>
<accession>A0AAZ1Y1E7</accession>
<comment type="similarity">
    <text evidence="1">Belongs to the ENTR1 family.</text>
</comment>
<protein>
    <recommendedName>
        <fullName evidence="2">Endosome-associated-trafficking regulator 1</fullName>
    </recommendedName>
</protein>
<dbReference type="GO" id="GO:0055037">
    <property type="term" value="C:recycling endosome"/>
    <property type="evidence" value="ECO:0007669"/>
    <property type="project" value="TreeGrafter"/>
</dbReference>
<dbReference type="InterPro" id="IPR026757">
    <property type="entry name" value="ENTR1"/>
</dbReference>
<reference evidence="6" key="1">
    <citation type="submission" date="2020-03" db="EMBL/GenBank/DDBJ databases">
        <title>Evolution of repeat sequences and sex chromosomes of tilapia species revealed by chromosome-level genomes.</title>
        <authorList>
            <person name="Xu L."/>
            <person name="Tao W."/>
            <person name="Wang D."/>
            <person name="Zhou Q."/>
        </authorList>
    </citation>
    <scope>NUCLEOTIDE SEQUENCE [LARGE SCALE GENOMIC DNA]</scope>
    <source>
        <strain evidence="6">Israel</strain>
    </source>
</reference>
<evidence type="ECO:0000256" key="1">
    <source>
        <dbReference type="ARBA" id="ARBA00007791"/>
    </source>
</evidence>
<evidence type="ECO:0000313" key="5">
    <source>
        <dbReference type="Ensembl" id="ENSOABP00000073630.1"/>
    </source>
</evidence>
<reference evidence="5" key="2">
    <citation type="submission" date="2025-08" db="UniProtKB">
        <authorList>
            <consortium name="Ensembl"/>
        </authorList>
    </citation>
    <scope>IDENTIFICATION</scope>
</reference>
<feature type="compositionally biased region" description="Polar residues" evidence="4">
    <location>
        <begin position="92"/>
        <end position="104"/>
    </location>
</feature>
<evidence type="ECO:0000313" key="6">
    <source>
        <dbReference type="Proteomes" id="UP000472276"/>
    </source>
</evidence>
<gene>
    <name evidence="5" type="primary">entr1</name>
</gene>